<dbReference type="Gene3D" id="3.20.20.140">
    <property type="entry name" value="Metal-dependent hydrolases"/>
    <property type="match status" value="1"/>
</dbReference>
<dbReference type="Gene3D" id="3.10.310.70">
    <property type="match status" value="1"/>
</dbReference>
<dbReference type="SUPFAM" id="SSF51556">
    <property type="entry name" value="Metallo-dependent hydrolases"/>
    <property type="match status" value="1"/>
</dbReference>
<evidence type="ECO:0000259" key="1">
    <source>
        <dbReference type="Pfam" id="PF07969"/>
    </source>
</evidence>
<dbReference type="InterPro" id="IPR033932">
    <property type="entry name" value="YtcJ-like"/>
</dbReference>
<keyword evidence="3" id="KW-1185">Reference proteome</keyword>
<dbReference type="InterPro" id="IPR013108">
    <property type="entry name" value="Amidohydro_3"/>
</dbReference>
<dbReference type="Pfam" id="PF07969">
    <property type="entry name" value="Amidohydro_3"/>
    <property type="match status" value="1"/>
</dbReference>
<dbReference type="OrthoDB" id="9811399at2"/>
<organism evidence="2 3">
    <name type="scientific">Roseovarius spongiae</name>
    <dbReference type="NCBI Taxonomy" id="2320272"/>
    <lineage>
        <taxon>Bacteria</taxon>
        <taxon>Pseudomonadati</taxon>
        <taxon>Pseudomonadota</taxon>
        <taxon>Alphaproteobacteria</taxon>
        <taxon>Rhodobacterales</taxon>
        <taxon>Roseobacteraceae</taxon>
        <taxon>Roseovarius</taxon>
    </lineage>
</organism>
<keyword evidence="2" id="KW-0378">Hydrolase</keyword>
<protein>
    <submittedName>
        <fullName evidence="2">Amidohydrolase</fullName>
    </submittedName>
</protein>
<dbReference type="InterPro" id="IPR011059">
    <property type="entry name" value="Metal-dep_hydrolase_composite"/>
</dbReference>
<dbReference type="AlphaFoldDB" id="A0A3A8B8F7"/>
<name>A0A3A8B8F7_9RHOB</name>
<evidence type="ECO:0000313" key="2">
    <source>
        <dbReference type="EMBL" id="RKF13796.1"/>
    </source>
</evidence>
<reference evidence="2 3" key="1">
    <citation type="submission" date="2018-09" db="EMBL/GenBank/DDBJ databases">
        <title>Roseovarius spongiae sp. nov., isolated from a marine sponge.</title>
        <authorList>
            <person name="Zhuang L."/>
            <person name="Luo L."/>
        </authorList>
    </citation>
    <scope>NUCLEOTIDE SEQUENCE [LARGE SCALE GENOMIC DNA]</scope>
    <source>
        <strain evidence="2 3">HN-E21</strain>
    </source>
</reference>
<evidence type="ECO:0000313" key="3">
    <source>
        <dbReference type="Proteomes" id="UP000281128"/>
    </source>
</evidence>
<proteinExistence type="predicted"/>
<dbReference type="EMBL" id="RAPE01000003">
    <property type="protein sequence ID" value="RKF13796.1"/>
    <property type="molecule type" value="Genomic_DNA"/>
</dbReference>
<dbReference type="RefSeq" id="WP_121167002.1">
    <property type="nucleotide sequence ID" value="NZ_RAPE01000003.1"/>
</dbReference>
<dbReference type="GO" id="GO:0016810">
    <property type="term" value="F:hydrolase activity, acting on carbon-nitrogen (but not peptide) bonds"/>
    <property type="evidence" value="ECO:0007669"/>
    <property type="project" value="InterPro"/>
</dbReference>
<dbReference type="SUPFAM" id="SSF51338">
    <property type="entry name" value="Composite domain of metallo-dependent hydrolases"/>
    <property type="match status" value="1"/>
</dbReference>
<accession>A0A3A8B8F7</accession>
<feature type="domain" description="Amidohydrolase 3" evidence="1">
    <location>
        <begin position="52"/>
        <end position="553"/>
    </location>
</feature>
<sequence length="555" mass="59416">MAQQADLVILNGRVLTMEDHAPRAEAVALAGGVILAVGGTEEIRALARQGARVIDASGATVLPGFIDSHVHLFQGAAALDFMAMEGVAGRDALTRTIRAYADANPDEPLILGMGTDYGVLDGKEPTRHDLDAILSDRPVALLAPDIHTLWANTMALDRAGLLHGAEVPEGSTIVMGEDGMATGLLLETGAFGPVLRLSRTGGRDMLGYVTGADPDPPATMAERAADRALIARGLKHAASRGVTTMHNMDGNFYQLDLLNELDTAGELACRMQVPFHLKNFDPLDRLEEAGEMARHYTGDWVWSGAVKMFMDGVIDARTALMLRGYPNAPERTGDAVFEPEHFNEACRRIDAMGLQICVHSIGDLATRRTLDGYAAARAANGARDSRHRIEHIEVIAPEDIPRIAELGAVASMQPLHCPLGGHFPLIPQGTILHDDQYPYAFAWQRIRDSGAPLVFSTDWPVVPVDPMRSVQAAVAPLVPGAPWDVRPQSLLETLASYTRMGAWASFREGRMGQLVAGQLGDVVVMDRDIEAMEPSALGAAKPAVTICGGQVTFGG</sequence>
<dbReference type="PANTHER" id="PTHR22642:SF2">
    <property type="entry name" value="PROTEIN LONG AFTER FAR-RED 3"/>
    <property type="match status" value="1"/>
</dbReference>
<dbReference type="Proteomes" id="UP000281128">
    <property type="component" value="Unassembled WGS sequence"/>
</dbReference>
<dbReference type="InterPro" id="IPR032466">
    <property type="entry name" value="Metal_Hydrolase"/>
</dbReference>
<dbReference type="CDD" id="cd01300">
    <property type="entry name" value="YtcJ_like"/>
    <property type="match status" value="1"/>
</dbReference>
<dbReference type="Gene3D" id="2.30.40.10">
    <property type="entry name" value="Urease, subunit C, domain 1"/>
    <property type="match status" value="1"/>
</dbReference>
<gene>
    <name evidence="2" type="ORF">D6850_11355</name>
</gene>
<comment type="caution">
    <text evidence="2">The sequence shown here is derived from an EMBL/GenBank/DDBJ whole genome shotgun (WGS) entry which is preliminary data.</text>
</comment>
<dbReference type="PANTHER" id="PTHR22642">
    <property type="entry name" value="IMIDAZOLONEPROPIONASE"/>
    <property type="match status" value="1"/>
</dbReference>